<dbReference type="GO" id="GO:0006508">
    <property type="term" value="P:proteolysis"/>
    <property type="evidence" value="ECO:0007669"/>
    <property type="project" value="InterPro"/>
</dbReference>
<proteinExistence type="inferred from homology"/>
<dbReference type="EMBL" id="FOMJ01000001">
    <property type="protein sequence ID" value="SFD04870.1"/>
    <property type="molecule type" value="Genomic_DNA"/>
</dbReference>
<gene>
    <name evidence="5" type="ORF">SAMN05660831_00600</name>
</gene>
<organism evidence="5 6">
    <name type="scientific">Thiohalospira halophila DSM 15071</name>
    <dbReference type="NCBI Taxonomy" id="1123397"/>
    <lineage>
        <taxon>Bacteria</taxon>
        <taxon>Pseudomonadati</taxon>
        <taxon>Pseudomonadota</taxon>
        <taxon>Gammaproteobacteria</taxon>
        <taxon>Thiohalospirales</taxon>
        <taxon>Thiohalospiraceae</taxon>
        <taxon>Thiohalospira</taxon>
    </lineage>
</organism>
<dbReference type="InterPro" id="IPR055130">
    <property type="entry name" value="PreP_C"/>
</dbReference>
<dbReference type="GO" id="GO:0004222">
    <property type="term" value="F:metalloendopeptidase activity"/>
    <property type="evidence" value="ECO:0007669"/>
    <property type="project" value="InterPro"/>
</dbReference>
<reference evidence="5 6" key="1">
    <citation type="submission" date="2016-10" db="EMBL/GenBank/DDBJ databases">
        <authorList>
            <person name="de Groot N.N."/>
        </authorList>
    </citation>
    <scope>NUCLEOTIDE SEQUENCE [LARGE SCALE GENOMIC DNA]</scope>
    <source>
        <strain evidence="5 6">HL3</strain>
    </source>
</reference>
<dbReference type="InterPro" id="IPR013578">
    <property type="entry name" value="Peptidase_M16C_assoc"/>
</dbReference>
<sequence length="985" mass="108953">MSNSPATVPQGEHHGHPAFESLGARPIEALQVTVETWRHRATGAIHYHIAADNPENVFLVGLRTMPQDSTGVAHILEHTVLCGSQNYPVRDPFFMMIRRSLNTFMNALTSSDWTAYPFASTNRKDFFNLLDVYLDAVFFANLDEMDFAQEGHRLEFKEPSDPTTPLVRRGVVYNEMKGAMSSATAVLFQELTRYLFPTVTYHHNSGGDPEQIPQLTHEQLKAFYASHYHPSNAVFMTFGDLPVGEIQTAIEERALSAFQRLDRRMEVPDEHRYHAPVRVEEGYAVDGPDTARKTHHVLGWLLGRSTDLAEQLRAQVLSGVLLDNSASPLRHALESSDLGTNPSPLLGVEDSNKEMAFVCGLEGSDPEHADAVERLVLDTLEEVAREGVPAERVEAVLHQIEISQREIEGDGMPFGLQIILDGLSAAIHRGDPVGVWDLDTALAELRAEAAEPDFIPRLVRERLLDNPHRVRLTLRPEPEMTQRRESAERTHLDAIAATLDHDQRQQLVERAAELADRQNREDDPELLPKVGIEDIPPAAEPPDFTTLAGTSAPASFYGQGTNGLVYQQVVVELPELEPELLELLPLYTDCLTEVGVGERDYREAQAWQDAVTGGIHAYSTVQGGVADVQTTAGHLVLGGKALARNADHLSELLEATLNGARFDEHDWLRDIVAEQRARQERAVTGQGHVLAMRAASAGMAPAASLTHRLRGLEGLRRLKALDSAMEDDEGAVRAFAERLLALHERIRQAPRRFLLVGEPEHAEGLERAVNAHWPTAPAAEEFAGLALPPVREAVHQLWVTQSQVSFCARAYPTVTKDHPDAAPLTALGVLLRNQFLHRAIREQGGAYGAGASQDVDNAAFRFFSYRDPRIQGTLDDFDAAVEWFLGRDHDWSAVEESILGVVSSLDKPRSPAGEARQDFHGRLYGRTPEVRQRFRDRVLAVRQADLERVAREYLAEGTSSTAVVTGAFGAETADDLGLVVERLES</sequence>
<dbReference type="InterPro" id="IPR011765">
    <property type="entry name" value="Pept_M16_N"/>
</dbReference>
<evidence type="ECO:0000313" key="5">
    <source>
        <dbReference type="EMBL" id="SFD04870.1"/>
    </source>
</evidence>
<evidence type="ECO:0000256" key="1">
    <source>
        <dbReference type="ARBA" id="ARBA00001947"/>
    </source>
</evidence>
<dbReference type="Pfam" id="PF05193">
    <property type="entry name" value="Peptidase_M16_C"/>
    <property type="match status" value="1"/>
</dbReference>
<evidence type="ECO:0000256" key="3">
    <source>
        <dbReference type="RuleBase" id="RU004447"/>
    </source>
</evidence>
<protein>
    <recommendedName>
        <fullName evidence="4">Peptidase M16C associated domain-containing protein</fullName>
    </recommendedName>
</protein>
<keyword evidence="6" id="KW-1185">Reference proteome</keyword>
<dbReference type="GO" id="GO:0046872">
    <property type="term" value="F:metal ion binding"/>
    <property type="evidence" value="ECO:0007669"/>
    <property type="project" value="InterPro"/>
</dbReference>
<dbReference type="SUPFAM" id="SSF63411">
    <property type="entry name" value="LuxS/MPP-like metallohydrolase"/>
    <property type="match status" value="4"/>
</dbReference>
<dbReference type="Proteomes" id="UP000198611">
    <property type="component" value="Unassembled WGS sequence"/>
</dbReference>
<dbReference type="Pfam" id="PF22516">
    <property type="entry name" value="PreP_C"/>
    <property type="match status" value="1"/>
</dbReference>
<accession>A0A1I1PFN8</accession>
<dbReference type="PANTHER" id="PTHR43016">
    <property type="entry name" value="PRESEQUENCE PROTEASE"/>
    <property type="match status" value="1"/>
</dbReference>
<dbReference type="AlphaFoldDB" id="A0A1I1PFN8"/>
<name>A0A1I1PFN8_9GAMM</name>
<dbReference type="Pfam" id="PF08367">
    <property type="entry name" value="M16C_assoc"/>
    <property type="match status" value="1"/>
</dbReference>
<dbReference type="STRING" id="1123397.SAMN05660831_00600"/>
<dbReference type="InterPro" id="IPR007863">
    <property type="entry name" value="Peptidase_M16_C"/>
</dbReference>
<dbReference type="SMART" id="SM01264">
    <property type="entry name" value="M16C_associated"/>
    <property type="match status" value="1"/>
</dbReference>
<dbReference type="Pfam" id="PF00675">
    <property type="entry name" value="Peptidase_M16"/>
    <property type="match status" value="1"/>
</dbReference>
<evidence type="ECO:0000313" key="6">
    <source>
        <dbReference type="Proteomes" id="UP000198611"/>
    </source>
</evidence>
<feature type="domain" description="Peptidase M16C associated" evidence="4">
    <location>
        <begin position="474"/>
        <end position="721"/>
    </location>
</feature>
<dbReference type="InterPro" id="IPR001431">
    <property type="entry name" value="Pept_M16_Zn_BS"/>
</dbReference>
<dbReference type="PANTHER" id="PTHR43016:SF13">
    <property type="entry name" value="PRESEQUENCE PROTEASE, MITOCHONDRIAL"/>
    <property type="match status" value="1"/>
</dbReference>
<dbReference type="PROSITE" id="PS00143">
    <property type="entry name" value="INSULINASE"/>
    <property type="match status" value="1"/>
</dbReference>
<dbReference type="FunFam" id="3.30.830.10:FF:000011">
    <property type="entry name" value="Presequence protease, mitochondrial"/>
    <property type="match status" value="1"/>
</dbReference>
<comment type="cofactor">
    <cofactor evidence="1">
        <name>Zn(2+)</name>
        <dbReference type="ChEBI" id="CHEBI:29105"/>
    </cofactor>
</comment>
<dbReference type="Gene3D" id="3.30.830.10">
    <property type="entry name" value="Metalloenzyme, LuxS/M16 peptidase-like"/>
    <property type="match status" value="4"/>
</dbReference>
<dbReference type="InterPro" id="IPR011249">
    <property type="entry name" value="Metalloenz_LuxS/M16"/>
</dbReference>
<dbReference type="RefSeq" id="WP_093427243.1">
    <property type="nucleotide sequence ID" value="NZ_FOMJ01000001.1"/>
</dbReference>
<comment type="similarity">
    <text evidence="2 3">Belongs to the peptidase M16 family.</text>
</comment>
<evidence type="ECO:0000259" key="4">
    <source>
        <dbReference type="SMART" id="SM01264"/>
    </source>
</evidence>
<evidence type="ECO:0000256" key="2">
    <source>
        <dbReference type="ARBA" id="ARBA00007261"/>
    </source>
</evidence>
<dbReference type="OrthoDB" id="9762027at2"/>